<dbReference type="AlphaFoldDB" id="X1LDG6"/>
<evidence type="ECO:0000259" key="1">
    <source>
        <dbReference type="Pfam" id="PF00534"/>
    </source>
</evidence>
<dbReference type="GO" id="GO:0016757">
    <property type="term" value="F:glycosyltransferase activity"/>
    <property type="evidence" value="ECO:0007669"/>
    <property type="project" value="InterPro"/>
</dbReference>
<evidence type="ECO:0000259" key="2">
    <source>
        <dbReference type="Pfam" id="PF13439"/>
    </source>
</evidence>
<reference evidence="3" key="1">
    <citation type="journal article" date="2014" name="Front. Microbiol.">
        <title>High frequency of phylogenetically diverse reductive dehalogenase-homologous genes in deep subseafloor sedimentary metagenomes.</title>
        <authorList>
            <person name="Kawai M."/>
            <person name="Futagami T."/>
            <person name="Toyoda A."/>
            <person name="Takaki Y."/>
            <person name="Nishi S."/>
            <person name="Hori S."/>
            <person name="Arai W."/>
            <person name="Tsubouchi T."/>
            <person name="Morono Y."/>
            <person name="Uchiyama I."/>
            <person name="Ito T."/>
            <person name="Fujiyama A."/>
            <person name="Inagaki F."/>
            <person name="Takami H."/>
        </authorList>
    </citation>
    <scope>NUCLEOTIDE SEQUENCE</scope>
    <source>
        <strain evidence="3">Expedition CK06-06</strain>
    </source>
</reference>
<feature type="non-terminal residue" evidence="3">
    <location>
        <position position="145"/>
    </location>
</feature>
<dbReference type="EMBL" id="BARV01006818">
    <property type="protein sequence ID" value="GAI17148.1"/>
    <property type="molecule type" value="Genomic_DNA"/>
</dbReference>
<evidence type="ECO:0000313" key="3">
    <source>
        <dbReference type="EMBL" id="GAI17148.1"/>
    </source>
</evidence>
<accession>X1LDG6</accession>
<dbReference type="SUPFAM" id="SSF53756">
    <property type="entry name" value="UDP-Glycosyltransferase/glycogen phosphorylase"/>
    <property type="match status" value="1"/>
</dbReference>
<feature type="domain" description="Glycosyltransferase subfamily 4-like N-terminal" evidence="2">
    <location>
        <begin position="9"/>
        <end position="53"/>
    </location>
</feature>
<dbReference type="Gene3D" id="3.40.50.2000">
    <property type="entry name" value="Glycogen Phosphorylase B"/>
    <property type="match status" value="2"/>
</dbReference>
<sequence length="145" mass="16388">MRDLVPLGWVGKLLFRASTKIVAISQAVEREVLRYGWQVRKVIRIPNGVDLEEFSPGISGLPAREELGISPEEFVAGMIGQLVPWKGHRTFLEAATFVRQRSGQGKFLVVGEDLFGDHPGYREALERRCRELGLKDDVHFLGYRP</sequence>
<dbReference type="PANTHER" id="PTHR12526">
    <property type="entry name" value="GLYCOSYLTRANSFERASE"/>
    <property type="match status" value="1"/>
</dbReference>
<gene>
    <name evidence="3" type="ORF">S06H3_13954</name>
</gene>
<dbReference type="InterPro" id="IPR001296">
    <property type="entry name" value="Glyco_trans_1"/>
</dbReference>
<comment type="caution">
    <text evidence="3">The sequence shown here is derived from an EMBL/GenBank/DDBJ whole genome shotgun (WGS) entry which is preliminary data.</text>
</comment>
<dbReference type="Pfam" id="PF00534">
    <property type="entry name" value="Glycos_transf_1"/>
    <property type="match status" value="1"/>
</dbReference>
<proteinExistence type="predicted"/>
<name>X1LDG6_9ZZZZ</name>
<feature type="domain" description="Glycosyl transferase family 1" evidence="1">
    <location>
        <begin position="64"/>
        <end position="145"/>
    </location>
</feature>
<organism evidence="3">
    <name type="scientific">marine sediment metagenome</name>
    <dbReference type="NCBI Taxonomy" id="412755"/>
    <lineage>
        <taxon>unclassified sequences</taxon>
        <taxon>metagenomes</taxon>
        <taxon>ecological metagenomes</taxon>
    </lineage>
</organism>
<dbReference type="InterPro" id="IPR028098">
    <property type="entry name" value="Glyco_trans_4-like_N"/>
</dbReference>
<protein>
    <submittedName>
        <fullName evidence="3">Uncharacterized protein</fullName>
    </submittedName>
</protein>
<dbReference type="Pfam" id="PF13439">
    <property type="entry name" value="Glyco_transf_4"/>
    <property type="match status" value="1"/>
</dbReference>